<feature type="region of interest" description="Disordered" evidence="6">
    <location>
        <begin position="1"/>
        <end position="89"/>
    </location>
</feature>
<dbReference type="PANTHER" id="PTHR23502:SF5">
    <property type="entry name" value="QUINIDINE RESISTANCE PROTEIN 3"/>
    <property type="match status" value="1"/>
</dbReference>
<dbReference type="InterPro" id="IPR036259">
    <property type="entry name" value="MFS_trans_sf"/>
</dbReference>
<feature type="transmembrane region" description="Helical" evidence="7">
    <location>
        <begin position="227"/>
        <end position="245"/>
    </location>
</feature>
<feature type="transmembrane region" description="Helical" evidence="7">
    <location>
        <begin position="548"/>
        <end position="570"/>
    </location>
</feature>
<evidence type="ECO:0000256" key="1">
    <source>
        <dbReference type="ARBA" id="ARBA00004141"/>
    </source>
</evidence>
<evidence type="ECO:0000256" key="2">
    <source>
        <dbReference type="ARBA" id="ARBA00022448"/>
    </source>
</evidence>
<comment type="subcellular location">
    <subcellularLocation>
        <location evidence="1">Membrane</location>
        <topology evidence="1">Multi-pass membrane protein</topology>
    </subcellularLocation>
</comment>
<dbReference type="EMBL" id="CP034206">
    <property type="protein sequence ID" value="QBZ59077.1"/>
    <property type="molecule type" value="Genomic_DNA"/>
</dbReference>
<proteinExistence type="predicted"/>
<feature type="transmembrane region" description="Helical" evidence="7">
    <location>
        <begin position="366"/>
        <end position="390"/>
    </location>
</feature>
<name>A0A4P7N8N4_PYROR</name>
<feature type="region of interest" description="Disordered" evidence="6">
    <location>
        <begin position="313"/>
        <end position="340"/>
    </location>
</feature>
<protein>
    <submittedName>
        <fullName evidence="8">Uncharacterized protein</fullName>
    </submittedName>
</protein>
<dbReference type="GO" id="GO:0010509">
    <property type="term" value="P:intracellular polyamine homeostasis"/>
    <property type="evidence" value="ECO:0007669"/>
    <property type="project" value="EnsemblFungi"/>
</dbReference>
<feature type="compositionally biased region" description="Polar residues" evidence="6">
    <location>
        <begin position="325"/>
        <end position="340"/>
    </location>
</feature>
<sequence>MEKSGEKAALDSLGRPSSVGASQPANVEYDTSTPEGSVNEKSRRSSREWAEESSESHQANGEEVGEGSDAEPQTSATAPRAASRASSARSRALSVVPTSRRRGLFARFAVFVPEVYRPFDYSNKTKWTITFIVALAASAAPMGSGILYPVLTDVSVDLKTSPTIVNLTVAVYALAMAIFPIWWSSFSETFGRRTVYIVSFGLGVVFSILSAVSSNIAMLIVMRMLGGGASASVQAVGAGTIADIWEIRERGKAMGMFYLGPLMGPLLAPIVGGALAQKWNWRSTMWFVTIHAGLVFFMLLFCLPETLRRKEPEQLPRTVDRNSTEDQPQLSRATTRQSIAKSTKHSVKTVKRYVFDPLKVLGTLRFLPIAVTVFIAAVTFGSLFILNISIQSSYSKAPYGFSTLIVGLLYIPSSLGYVISSIFGGRWIDYIMAREARKAERYDADGKLIYLPEDRMCENAWLAAALYPSALIMFGWTIDKGLHWAVPSVASFLFGLSSMLIFSAATTMLTEFMPSKSSSGIAVNNFVRNIFSCVGTIVTQPLIDAMGIGWLCTMIGLLALILGLGSVYSLKKFGPKWRKEMDRKLAI</sequence>
<feature type="transmembrane region" description="Helical" evidence="7">
    <location>
        <begin position="521"/>
        <end position="542"/>
    </location>
</feature>
<evidence type="ECO:0000256" key="7">
    <source>
        <dbReference type="SAM" id="Phobius"/>
    </source>
</evidence>
<dbReference type="OMA" id="IFSMATT"/>
<evidence type="ECO:0000313" key="9">
    <source>
        <dbReference type="Proteomes" id="UP000294847"/>
    </source>
</evidence>
<accession>A0A4P7N8N4</accession>
<feature type="transmembrane region" description="Helical" evidence="7">
    <location>
        <begin position="127"/>
        <end position="151"/>
    </location>
</feature>
<reference evidence="8 9" key="1">
    <citation type="journal article" date="2019" name="Mol. Biol. Evol.">
        <title>Blast fungal genomes show frequent chromosomal changes, gene gains and losses, and effector gene turnover.</title>
        <authorList>
            <person name="Gomez Luciano L.B."/>
            <person name="Jason Tsai I."/>
            <person name="Chuma I."/>
            <person name="Tosa Y."/>
            <person name="Chen Y.H."/>
            <person name="Li J.Y."/>
            <person name="Li M.Y."/>
            <person name="Jade Lu M.Y."/>
            <person name="Nakayashiki H."/>
            <person name="Li W.H."/>
        </authorList>
    </citation>
    <scope>NUCLEOTIDE SEQUENCE [LARGE SCALE GENOMIC DNA]</scope>
    <source>
        <strain evidence="8">MZ5-1-6</strain>
    </source>
</reference>
<keyword evidence="2" id="KW-0813">Transport</keyword>
<dbReference type="Pfam" id="PF07690">
    <property type="entry name" value="MFS_1"/>
    <property type="match status" value="1"/>
</dbReference>
<dbReference type="CDD" id="cd17323">
    <property type="entry name" value="MFS_Tpo1_MDR_like"/>
    <property type="match status" value="1"/>
</dbReference>
<keyword evidence="3 7" id="KW-0812">Transmembrane</keyword>
<feature type="transmembrane region" description="Helical" evidence="7">
    <location>
        <begin position="257"/>
        <end position="277"/>
    </location>
</feature>
<dbReference type="InterPro" id="IPR020846">
    <property type="entry name" value="MFS_dom"/>
</dbReference>
<keyword evidence="4 7" id="KW-1133">Transmembrane helix</keyword>
<dbReference type="VEuPathDB" id="FungiDB:M_BR32_EuGene_00045711"/>
<dbReference type="GO" id="GO:0015565">
    <property type="term" value="F:threonine efflux transmembrane transporter activity"/>
    <property type="evidence" value="ECO:0007669"/>
    <property type="project" value="EnsemblFungi"/>
</dbReference>
<dbReference type="SUPFAM" id="SSF103473">
    <property type="entry name" value="MFS general substrate transporter"/>
    <property type="match status" value="1"/>
</dbReference>
<feature type="transmembrane region" description="Helical" evidence="7">
    <location>
        <begin position="283"/>
        <end position="303"/>
    </location>
</feature>
<feature type="transmembrane region" description="Helical" evidence="7">
    <location>
        <begin position="484"/>
        <end position="509"/>
    </location>
</feature>
<dbReference type="Gene3D" id="1.20.1250.20">
    <property type="entry name" value="MFS general substrate transporter like domains"/>
    <property type="match status" value="1"/>
</dbReference>
<evidence type="ECO:0000313" key="8">
    <source>
        <dbReference type="EMBL" id="QBZ59077.1"/>
    </source>
</evidence>
<dbReference type="PROSITE" id="PS50850">
    <property type="entry name" value="MFS"/>
    <property type="match status" value="1"/>
</dbReference>
<feature type="compositionally biased region" description="Basic and acidic residues" evidence="6">
    <location>
        <begin position="313"/>
        <end position="324"/>
    </location>
</feature>
<dbReference type="GO" id="GO:0015203">
    <property type="term" value="F:polyamine transmembrane transporter activity"/>
    <property type="evidence" value="ECO:0007669"/>
    <property type="project" value="EnsemblFungi"/>
</dbReference>
<keyword evidence="5 7" id="KW-0472">Membrane</keyword>
<feature type="compositionally biased region" description="Basic and acidic residues" evidence="6">
    <location>
        <begin position="38"/>
        <end position="50"/>
    </location>
</feature>
<evidence type="ECO:0000256" key="5">
    <source>
        <dbReference type="ARBA" id="ARBA00023136"/>
    </source>
</evidence>
<feature type="transmembrane region" description="Helical" evidence="7">
    <location>
        <begin position="163"/>
        <end position="183"/>
    </location>
</feature>
<evidence type="ECO:0000256" key="6">
    <source>
        <dbReference type="SAM" id="MobiDB-lite"/>
    </source>
</evidence>
<gene>
    <name evidence="8" type="ORF">PoMZ_04037</name>
</gene>
<dbReference type="AlphaFoldDB" id="A0A4P7N8N4"/>
<dbReference type="GO" id="GO:0005886">
    <property type="term" value="C:plasma membrane"/>
    <property type="evidence" value="ECO:0007669"/>
    <property type="project" value="EnsemblFungi"/>
</dbReference>
<dbReference type="PANTHER" id="PTHR23502">
    <property type="entry name" value="MAJOR FACILITATOR SUPERFAMILY"/>
    <property type="match status" value="1"/>
</dbReference>
<dbReference type="FunFam" id="1.20.1720.10:FF:000009">
    <property type="entry name" value="MFS multidrug transporter"/>
    <property type="match status" value="1"/>
</dbReference>
<feature type="transmembrane region" description="Helical" evidence="7">
    <location>
        <begin position="460"/>
        <end position="478"/>
    </location>
</feature>
<feature type="compositionally biased region" description="Low complexity" evidence="6">
    <location>
        <begin position="75"/>
        <end position="89"/>
    </location>
</feature>
<dbReference type="Proteomes" id="UP000294847">
    <property type="component" value="Chromosome 3"/>
</dbReference>
<feature type="transmembrane region" description="Helical" evidence="7">
    <location>
        <begin position="402"/>
        <end position="428"/>
    </location>
</feature>
<dbReference type="GO" id="GO:0032973">
    <property type="term" value="P:amino acid export across plasma membrane"/>
    <property type="evidence" value="ECO:0007669"/>
    <property type="project" value="EnsemblFungi"/>
</dbReference>
<dbReference type="GO" id="GO:0030476">
    <property type="term" value="P:ascospore wall assembly"/>
    <property type="evidence" value="ECO:0007669"/>
    <property type="project" value="EnsemblFungi"/>
</dbReference>
<feature type="compositionally biased region" description="Polar residues" evidence="6">
    <location>
        <begin position="19"/>
        <end position="36"/>
    </location>
</feature>
<feature type="transmembrane region" description="Helical" evidence="7">
    <location>
        <begin position="195"/>
        <end position="221"/>
    </location>
</feature>
<evidence type="ECO:0000256" key="3">
    <source>
        <dbReference type="ARBA" id="ARBA00022692"/>
    </source>
</evidence>
<dbReference type="InterPro" id="IPR011701">
    <property type="entry name" value="MFS"/>
</dbReference>
<evidence type="ECO:0000256" key="4">
    <source>
        <dbReference type="ARBA" id="ARBA00022989"/>
    </source>
</evidence>
<organism evidence="8 9">
    <name type="scientific">Pyricularia oryzae</name>
    <name type="common">Rice blast fungus</name>
    <name type="synonym">Magnaporthe oryzae</name>
    <dbReference type="NCBI Taxonomy" id="318829"/>
    <lineage>
        <taxon>Eukaryota</taxon>
        <taxon>Fungi</taxon>
        <taxon>Dikarya</taxon>
        <taxon>Ascomycota</taxon>
        <taxon>Pezizomycotina</taxon>
        <taxon>Sordariomycetes</taxon>
        <taxon>Sordariomycetidae</taxon>
        <taxon>Magnaporthales</taxon>
        <taxon>Pyriculariaceae</taxon>
        <taxon>Pyricularia</taxon>
    </lineage>
</organism>